<proteinExistence type="inferred from homology"/>
<dbReference type="SUPFAM" id="SSF56300">
    <property type="entry name" value="Metallo-dependent phosphatases"/>
    <property type="match status" value="1"/>
</dbReference>
<evidence type="ECO:0000313" key="8">
    <source>
        <dbReference type="Proteomes" id="UP000243579"/>
    </source>
</evidence>
<keyword evidence="3" id="KW-0378">Hydrolase</keyword>
<evidence type="ECO:0000259" key="5">
    <source>
        <dbReference type="Pfam" id="PF02872"/>
    </source>
</evidence>
<comment type="similarity">
    <text evidence="1 3">Belongs to the 5'-nucleotidase family.</text>
</comment>
<dbReference type="EMBL" id="JNBR01000029">
    <property type="protein sequence ID" value="OQS00565.1"/>
    <property type="molecule type" value="Genomic_DNA"/>
</dbReference>
<evidence type="ECO:0000256" key="1">
    <source>
        <dbReference type="ARBA" id="ARBA00006654"/>
    </source>
</evidence>
<evidence type="ECO:0000256" key="2">
    <source>
        <dbReference type="ARBA" id="ARBA00022729"/>
    </source>
</evidence>
<evidence type="ECO:0000313" key="7">
    <source>
        <dbReference type="EMBL" id="OQS00565.1"/>
    </source>
</evidence>
<feature type="domain" description="Calcineurin-like phosphoesterase" evidence="4">
    <location>
        <begin position="53"/>
        <end position="236"/>
    </location>
</feature>
<gene>
    <name evidence="7" type="ORF">ACHHYP_03410</name>
</gene>
<dbReference type="EMBL" id="KM038457">
    <property type="protein sequence ID" value="AIG55918.1"/>
    <property type="molecule type" value="Genomic_DNA"/>
</dbReference>
<dbReference type="GO" id="GO:0009166">
    <property type="term" value="P:nucleotide catabolic process"/>
    <property type="evidence" value="ECO:0007669"/>
    <property type="project" value="InterPro"/>
</dbReference>
<name>A0A0A7CN80_ACHHY</name>
<feature type="signal peptide" evidence="3">
    <location>
        <begin position="1"/>
        <end position="19"/>
    </location>
</feature>
<dbReference type="InterPro" id="IPR029052">
    <property type="entry name" value="Metallo-depent_PP-like"/>
</dbReference>
<dbReference type="Gene3D" id="3.60.21.10">
    <property type="match status" value="1"/>
</dbReference>
<reference evidence="6 8" key="1">
    <citation type="journal article" date="2014" name="Genome Biol. Evol.">
        <title>The secreted proteins of Achlya hypogyna and Thraustotheca clavata identify the ancestral oomycete secretome and reveal gene acquisitions by horizontal gene transfer.</title>
        <authorList>
            <person name="Misner I."/>
            <person name="Blouin N."/>
            <person name="Leonard G."/>
            <person name="Richards T.A."/>
            <person name="Lane C.E."/>
        </authorList>
    </citation>
    <scope>NUCLEOTIDE SEQUENCE</scope>
    <source>
        <strain evidence="6 8">ATCC 48635</strain>
    </source>
</reference>
<dbReference type="SUPFAM" id="SSF55816">
    <property type="entry name" value="5'-nucleotidase (syn. UDP-sugar hydrolase), C-terminal domain"/>
    <property type="match status" value="1"/>
</dbReference>
<feature type="chain" id="PRO_5005109432" evidence="3">
    <location>
        <begin position="20"/>
        <end position="522"/>
    </location>
</feature>
<dbReference type="PANTHER" id="PTHR11575:SF48">
    <property type="entry name" value="5'-NUCLEOTIDASE"/>
    <property type="match status" value="1"/>
</dbReference>
<dbReference type="GO" id="GO:0000166">
    <property type="term" value="F:nucleotide binding"/>
    <property type="evidence" value="ECO:0007669"/>
    <property type="project" value="UniProtKB-KW"/>
</dbReference>
<organism evidence="6">
    <name type="scientific">Achlya hypogyna</name>
    <name type="common">Oomycete</name>
    <name type="synonym">Protoachlya hypogyna</name>
    <dbReference type="NCBI Taxonomy" id="1202772"/>
    <lineage>
        <taxon>Eukaryota</taxon>
        <taxon>Sar</taxon>
        <taxon>Stramenopiles</taxon>
        <taxon>Oomycota</taxon>
        <taxon>Saprolegniomycetes</taxon>
        <taxon>Saprolegniales</taxon>
        <taxon>Achlyaceae</taxon>
        <taxon>Achlya</taxon>
    </lineage>
</organism>
<keyword evidence="3" id="KW-0547">Nucleotide-binding</keyword>
<sequence length="522" mass="56411">MGVACTLWHLAAVAGAVIAAPTAQFHVLSYNDVYELQPEADPTQPGVLLGGPSRVVPIAKKLRQTYENSLVIFAGDTMSPSLWSGQFKGLQMVAAHNALGVDFACLGNHEFDFGIDAFLNVSAASKFPWLNANAFEKSTKQLLRGTTPYAVKTLESPTMGRVKIGAFGVMYDMQDPSTGMYWTDPIAASKAQVKHLREIEKVDMVIALTHQFLDDDNIFSHEVKGVDLIFGGHDHAAMLQSQFGTPYLKSDLNFRSVWLSDVSFFAPNGSSPGFTKASHRNVQITDALPSDSAFDAVVTSYEKQVGALFQKPVGVLCGDVDFRTTALRFGEAAIGGFFADAFRAYYAGKTPVDVGIMNGGGIRTNKVWPAGTAITLGDVLSWSPFGTTIVVVETTAASFKKFLNFRMHSSCGADSAVENGHYIHTAGMHYTYTCQAKDVGTVSRLAWAATNESVPDTAVFKIAMSTYLKEKFDQSGGTGRIIVDANEGARVEVVLEKWIAGLPRREMCPVLEGRSTIVPPKA</sequence>
<dbReference type="InterPro" id="IPR004843">
    <property type="entry name" value="Calcineurin-like_PHP"/>
</dbReference>
<evidence type="ECO:0000256" key="3">
    <source>
        <dbReference type="RuleBase" id="RU362119"/>
    </source>
</evidence>
<dbReference type="InterPro" id="IPR036907">
    <property type="entry name" value="5'-Nucleotdase_C_sf"/>
</dbReference>
<feature type="domain" description="5'-Nucleotidase C-terminal" evidence="5">
    <location>
        <begin position="323"/>
        <end position="473"/>
    </location>
</feature>
<dbReference type="PRINTS" id="PR01607">
    <property type="entry name" value="APYRASEFAMLY"/>
</dbReference>
<dbReference type="InterPro" id="IPR008334">
    <property type="entry name" value="5'-Nucleotdase_C"/>
</dbReference>
<dbReference type="GO" id="GO:0016787">
    <property type="term" value="F:hydrolase activity"/>
    <property type="evidence" value="ECO:0007669"/>
    <property type="project" value="UniProtKB-KW"/>
</dbReference>
<dbReference type="Proteomes" id="UP000243579">
    <property type="component" value="Unassembled WGS sequence"/>
</dbReference>
<dbReference type="InterPro" id="IPR006179">
    <property type="entry name" value="5_nucleotidase/apyrase"/>
</dbReference>
<keyword evidence="2 3" id="KW-0732">Signal</keyword>
<dbReference type="STRING" id="1202772.A0A0A7CN80"/>
<dbReference type="AlphaFoldDB" id="A0A0A7CN80"/>
<evidence type="ECO:0000313" key="6">
    <source>
        <dbReference type="EMBL" id="AIG55918.1"/>
    </source>
</evidence>
<accession>A0A0A7CN80</accession>
<dbReference type="Pfam" id="PF02872">
    <property type="entry name" value="5_nucleotid_C"/>
    <property type="match status" value="1"/>
</dbReference>
<dbReference type="OrthoDB" id="10252235at2759"/>
<dbReference type="PANTHER" id="PTHR11575">
    <property type="entry name" value="5'-NUCLEOTIDASE-RELATED"/>
    <property type="match status" value="1"/>
</dbReference>
<evidence type="ECO:0000259" key="4">
    <source>
        <dbReference type="Pfam" id="PF00149"/>
    </source>
</evidence>
<dbReference type="Pfam" id="PF00149">
    <property type="entry name" value="Metallophos"/>
    <property type="match status" value="1"/>
</dbReference>
<dbReference type="Gene3D" id="3.90.780.10">
    <property type="entry name" value="5'-Nucleotidase, C-terminal domain"/>
    <property type="match status" value="1"/>
</dbReference>
<keyword evidence="8" id="KW-1185">Reference proteome</keyword>
<protein>
    <submittedName>
        <fullName evidence="7">Calcineurin-like phosphoesterase</fullName>
    </submittedName>
    <submittedName>
        <fullName evidence="6">Secreted protein</fullName>
    </submittedName>
</protein>